<dbReference type="SUPFAM" id="SSF55729">
    <property type="entry name" value="Acyl-CoA N-acyltransferases (Nat)"/>
    <property type="match status" value="1"/>
</dbReference>
<dbReference type="PANTHER" id="PTHR43877">
    <property type="entry name" value="AMINOALKYLPHOSPHONATE N-ACETYLTRANSFERASE-RELATED-RELATED"/>
    <property type="match status" value="1"/>
</dbReference>
<dbReference type="GO" id="GO:0016747">
    <property type="term" value="F:acyltransferase activity, transferring groups other than amino-acyl groups"/>
    <property type="evidence" value="ECO:0007669"/>
    <property type="project" value="InterPro"/>
</dbReference>
<organism evidence="4 5">
    <name type="scientific">Desulfocurvibacter africanus PCS</name>
    <dbReference type="NCBI Taxonomy" id="1262666"/>
    <lineage>
        <taxon>Bacteria</taxon>
        <taxon>Pseudomonadati</taxon>
        <taxon>Thermodesulfobacteriota</taxon>
        <taxon>Desulfovibrionia</taxon>
        <taxon>Desulfovibrionales</taxon>
        <taxon>Desulfovibrionaceae</taxon>
        <taxon>Desulfocurvibacter</taxon>
    </lineage>
</organism>
<dbReference type="AlphaFoldDB" id="M5PZD9"/>
<dbReference type="EMBL" id="AOSV01000039">
    <property type="protein sequence ID" value="EMG35776.1"/>
    <property type="molecule type" value="Genomic_DNA"/>
</dbReference>
<keyword evidence="1 4" id="KW-0808">Transferase</keyword>
<dbReference type="Proteomes" id="UP000011922">
    <property type="component" value="Unassembled WGS sequence"/>
</dbReference>
<dbReference type="CDD" id="cd04301">
    <property type="entry name" value="NAT_SF"/>
    <property type="match status" value="1"/>
</dbReference>
<dbReference type="InterPro" id="IPR000182">
    <property type="entry name" value="GNAT_dom"/>
</dbReference>
<dbReference type="PANTHER" id="PTHR43877:SF5">
    <property type="entry name" value="BLL8307 PROTEIN"/>
    <property type="match status" value="1"/>
</dbReference>
<sequence length="156" mass="16803">MVGNTFRIYEDDLSGEPTLDLLRLHLEGMYASSPPGHVFALDLSGLKAHEVTVWSAWAGEAIAGIGALKSLGDGTGEIKSMRTHPAFLRRGIAAALLDHIMAAARARGMTRLSLETGSGPAFKPALALYRNRGFVDGEAFADYERSAFSQFLHLTL</sequence>
<dbReference type="Pfam" id="PF00583">
    <property type="entry name" value="Acetyltransf_1"/>
    <property type="match status" value="1"/>
</dbReference>
<evidence type="ECO:0000313" key="4">
    <source>
        <dbReference type="EMBL" id="EMG35776.1"/>
    </source>
</evidence>
<keyword evidence="2" id="KW-0012">Acyltransferase</keyword>
<comment type="caution">
    <text evidence="4">The sequence shown here is derived from an EMBL/GenBank/DDBJ whole genome shotgun (WGS) entry which is preliminary data.</text>
</comment>
<dbReference type="RefSeq" id="WP_005989537.1">
    <property type="nucleotide sequence ID" value="NZ_AOSV01000039.1"/>
</dbReference>
<proteinExistence type="predicted"/>
<evidence type="ECO:0000313" key="5">
    <source>
        <dbReference type="Proteomes" id="UP000011922"/>
    </source>
</evidence>
<dbReference type="PROSITE" id="PS51186">
    <property type="entry name" value="GNAT"/>
    <property type="match status" value="1"/>
</dbReference>
<gene>
    <name evidence="4" type="ORF">PCS_03469</name>
</gene>
<accession>M5PZD9</accession>
<dbReference type="OrthoDB" id="5355033at2"/>
<dbReference type="PATRIC" id="fig|1262666.3.peg.3532"/>
<feature type="domain" description="N-acetyltransferase" evidence="3">
    <location>
        <begin position="4"/>
        <end position="156"/>
    </location>
</feature>
<dbReference type="InterPro" id="IPR050832">
    <property type="entry name" value="Bact_Acetyltransf"/>
</dbReference>
<reference evidence="4 5" key="1">
    <citation type="journal article" date="2013" name="Genome Announc.">
        <title>Draft Genome Sequence for Desulfovibrio africanus Strain PCS.</title>
        <authorList>
            <person name="Brown S.D."/>
            <person name="Utturkar S.M."/>
            <person name="Arkin A.P."/>
            <person name="Deutschbauer A.M."/>
            <person name="Elias D.A."/>
            <person name="Hazen T.C."/>
            <person name="Chakraborty R."/>
        </authorList>
    </citation>
    <scope>NUCLEOTIDE SEQUENCE [LARGE SCALE GENOMIC DNA]</scope>
    <source>
        <strain evidence="4 5">PCS</strain>
    </source>
</reference>
<evidence type="ECO:0000256" key="2">
    <source>
        <dbReference type="ARBA" id="ARBA00023315"/>
    </source>
</evidence>
<dbReference type="InterPro" id="IPR016181">
    <property type="entry name" value="Acyl_CoA_acyltransferase"/>
</dbReference>
<dbReference type="Gene3D" id="3.40.630.30">
    <property type="match status" value="1"/>
</dbReference>
<evidence type="ECO:0000256" key="1">
    <source>
        <dbReference type="ARBA" id="ARBA00022679"/>
    </source>
</evidence>
<name>M5PZD9_DESAF</name>
<protein>
    <submittedName>
        <fullName evidence="4">Acetyltransferase</fullName>
    </submittedName>
</protein>
<evidence type="ECO:0000259" key="3">
    <source>
        <dbReference type="PROSITE" id="PS51186"/>
    </source>
</evidence>